<dbReference type="GO" id="GO:0004672">
    <property type="term" value="F:protein kinase activity"/>
    <property type="evidence" value="ECO:0007669"/>
    <property type="project" value="InterPro"/>
</dbReference>
<proteinExistence type="predicted"/>
<dbReference type="SMART" id="SM00220">
    <property type="entry name" value="S_TKc"/>
    <property type="match status" value="1"/>
</dbReference>
<dbReference type="InterPro" id="IPR000719">
    <property type="entry name" value="Prot_kinase_dom"/>
</dbReference>
<dbReference type="AlphaFoldDB" id="Q22P80"/>
<dbReference type="SUPFAM" id="SSF56112">
    <property type="entry name" value="Protein kinase-like (PK-like)"/>
    <property type="match status" value="1"/>
</dbReference>
<dbReference type="Proteomes" id="UP000009168">
    <property type="component" value="Unassembled WGS sequence"/>
</dbReference>
<reference evidence="6" key="1">
    <citation type="journal article" date="2006" name="PLoS Biol.">
        <title>Macronuclear genome sequence of the ciliate Tetrahymena thermophila, a model eukaryote.</title>
        <authorList>
            <person name="Eisen J.A."/>
            <person name="Coyne R.S."/>
            <person name="Wu M."/>
            <person name="Wu D."/>
            <person name="Thiagarajan M."/>
            <person name="Wortman J.R."/>
            <person name="Badger J.H."/>
            <person name="Ren Q."/>
            <person name="Amedeo P."/>
            <person name="Jones K.M."/>
            <person name="Tallon L.J."/>
            <person name="Delcher A.L."/>
            <person name="Salzberg S.L."/>
            <person name="Silva J.C."/>
            <person name="Haas B.J."/>
            <person name="Majoros W.H."/>
            <person name="Farzad M."/>
            <person name="Carlton J.M."/>
            <person name="Smith R.K. Jr."/>
            <person name="Garg J."/>
            <person name="Pearlman R.E."/>
            <person name="Karrer K.M."/>
            <person name="Sun L."/>
            <person name="Manning G."/>
            <person name="Elde N.C."/>
            <person name="Turkewitz A.P."/>
            <person name="Asai D.J."/>
            <person name="Wilkes D.E."/>
            <person name="Wang Y."/>
            <person name="Cai H."/>
            <person name="Collins K."/>
            <person name="Stewart B.A."/>
            <person name="Lee S.R."/>
            <person name="Wilamowska K."/>
            <person name="Weinberg Z."/>
            <person name="Ruzzo W.L."/>
            <person name="Wloga D."/>
            <person name="Gaertig J."/>
            <person name="Frankel J."/>
            <person name="Tsao C.-C."/>
            <person name="Gorovsky M.A."/>
            <person name="Keeling P.J."/>
            <person name="Waller R.F."/>
            <person name="Patron N.J."/>
            <person name="Cherry J.M."/>
            <person name="Stover N.A."/>
            <person name="Krieger C.J."/>
            <person name="del Toro C."/>
            <person name="Ryder H.F."/>
            <person name="Williamson S.C."/>
            <person name="Barbeau R.A."/>
            <person name="Hamilton E.P."/>
            <person name="Orias E."/>
        </authorList>
    </citation>
    <scope>NUCLEOTIDE SEQUENCE [LARGE SCALE GENOMIC DNA]</scope>
    <source>
        <strain evidence="6">SB210</strain>
    </source>
</reference>
<dbReference type="PANTHER" id="PTHR24055">
    <property type="entry name" value="MITOGEN-ACTIVATED PROTEIN KINASE"/>
    <property type="match status" value="1"/>
</dbReference>
<feature type="coiled-coil region" evidence="3">
    <location>
        <begin position="505"/>
        <end position="571"/>
    </location>
</feature>
<evidence type="ECO:0000259" key="4">
    <source>
        <dbReference type="PROSITE" id="PS50011"/>
    </source>
</evidence>
<dbReference type="Gene3D" id="1.10.510.10">
    <property type="entry name" value="Transferase(Phosphotransferase) domain 1"/>
    <property type="match status" value="1"/>
</dbReference>
<dbReference type="PROSITE" id="PS50011">
    <property type="entry name" value="PROTEIN_KINASE_DOM"/>
    <property type="match status" value="1"/>
</dbReference>
<dbReference type="InParanoid" id="Q22P80"/>
<sequence length="917" mass="108021">MYLVQRQELLNCKQQFQILYKQSIHDFLKTFGYVYEKEISRSSSSLVVQAKSLKNNNSKVAIKILNYEYNSKINIQKLKKQVEFLDSLKGEKYVLQFIEIIQDLTYGITAIVTEYCETNLAQILEINKLKIEQVYALAYQLLKGLLLMQEKGKSLRYIEPEKIFYSASNNQFLLSYLSFTRLIHSENNEQQQGNLNYQSPEVIDKKKPYTITADIFSIGVILLEALLQRKLKGMEYLKLKSQSLMSVLPDLLNEQNRQFVTNILSKMVDPDYCKRSQPINILQLLNKLKVDQKHLKLIKLDKNIENRDVQLQATNQQENIQSISTQSIQREQIKMATEKEKIVCIQIDEDEEDIIENQIGQQNVKVEFDEIQNQKTNMQNFEVQQIKPTIEITKSSQNVNQNENLRQIVKEENTENILNEKQKNEQKGQIEKVQKYFEIDEEENFIETQIGQHNMKVEYNETSNQIKNMINGEDQKIQPVNEIIQSSKNIKEKENLSQIIKEENTENISNSIQQKEQKRIQIQNEQQQQVIINEDENQIGKENIEKDFCEIQDQKINMKNAEDQKIKSLKEIIQISPNINANENIQLEKQNQKDIGQNIMNKQIILSQNIDHSDQIQKDKSNFEEYKQSLMEIEKEDQQEINLENQTNLHQEKQIINIQFDSTQIKKNKIQKDKLEQEIMSEILLWIQIQNSNIAQNYQIILEDKEVQNSLNKLIQYLKYNSFHAKSYNKNSQRVLKIVDTIKIPQQDQNYEIIDIKFKNNMPSEDEIIKIGKVLQKCISIEQISLDFNNIDYYFNSGISKQKCFQQLIQKFDKCDNLSSLSLNVSLDIEGERQLGKWFGLCRNLLFLNLKLTLTYSYPQTENVVSNIIQGLFQCINLVYIDLSLRYQLFLQINYSKSNLFFQQQLLVQIIRILRFL</sequence>
<dbReference type="InterPro" id="IPR011009">
    <property type="entry name" value="Kinase-like_dom_sf"/>
</dbReference>
<dbReference type="InterPro" id="IPR050117">
    <property type="entry name" value="MAPK"/>
</dbReference>
<dbReference type="Gene3D" id="3.30.200.20">
    <property type="entry name" value="Phosphorylase Kinase, domain 1"/>
    <property type="match status" value="1"/>
</dbReference>
<evidence type="ECO:0000256" key="3">
    <source>
        <dbReference type="SAM" id="Coils"/>
    </source>
</evidence>
<dbReference type="GO" id="GO:0005524">
    <property type="term" value="F:ATP binding"/>
    <property type="evidence" value="ECO:0007669"/>
    <property type="project" value="UniProtKB-KW"/>
</dbReference>
<evidence type="ECO:0000256" key="1">
    <source>
        <dbReference type="ARBA" id="ARBA00022741"/>
    </source>
</evidence>
<dbReference type="HOGENOM" id="CLU_344716_0_0_1"/>
<keyword evidence="3" id="KW-0175">Coiled coil</keyword>
<feature type="domain" description="Protein kinase" evidence="4">
    <location>
        <begin position="33"/>
        <end position="297"/>
    </location>
</feature>
<name>Q22P80_TETTS</name>
<keyword evidence="1" id="KW-0547">Nucleotide-binding</keyword>
<dbReference type="eggNOG" id="KOG0032">
    <property type="taxonomic scope" value="Eukaryota"/>
</dbReference>
<dbReference type="SUPFAM" id="SSF52047">
    <property type="entry name" value="RNI-like"/>
    <property type="match status" value="1"/>
</dbReference>
<evidence type="ECO:0000313" key="5">
    <source>
        <dbReference type="EMBL" id="EAR87229.3"/>
    </source>
</evidence>
<keyword evidence="5" id="KW-0418">Kinase</keyword>
<dbReference type="EMBL" id="GG662855">
    <property type="protein sequence ID" value="EAR87229.3"/>
    <property type="molecule type" value="Genomic_DNA"/>
</dbReference>
<dbReference type="KEGG" id="tet:TTHERM_00368580"/>
<keyword evidence="5" id="KW-0808">Transferase</keyword>
<accession>Q22P80</accession>
<gene>
    <name evidence="5" type="ORF">TTHERM_00368580</name>
</gene>
<dbReference type="RefSeq" id="XP_001007474.3">
    <property type="nucleotide sequence ID" value="XM_001007474.3"/>
</dbReference>
<organism evidence="5 6">
    <name type="scientific">Tetrahymena thermophila (strain SB210)</name>
    <dbReference type="NCBI Taxonomy" id="312017"/>
    <lineage>
        <taxon>Eukaryota</taxon>
        <taxon>Sar</taxon>
        <taxon>Alveolata</taxon>
        <taxon>Ciliophora</taxon>
        <taxon>Intramacronucleata</taxon>
        <taxon>Oligohymenophorea</taxon>
        <taxon>Hymenostomatida</taxon>
        <taxon>Tetrahymenina</taxon>
        <taxon>Tetrahymenidae</taxon>
        <taxon>Tetrahymena</taxon>
    </lineage>
</organism>
<protein>
    <submittedName>
        <fullName evidence="5">Kinase domain protein</fullName>
    </submittedName>
</protein>
<dbReference type="GeneID" id="7826762"/>
<evidence type="ECO:0000313" key="6">
    <source>
        <dbReference type="Proteomes" id="UP000009168"/>
    </source>
</evidence>
<dbReference type="OrthoDB" id="504170at2759"/>
<evidence type="ECO:0000256" key="2">
    <source>
        <dbReference type="ARBA" id="ARBA00022840"/>
    </source>
</evidence>
<keyword evidence="6" id="KW-1185">Reference proteome</keyword>
<keyword evidence="2" id="KW-0067">ATP-binding</keyword>